<dbReference type="EMBL" id="JAWRVI010000085">
    <property type="protein sequence ID" value="KAK4078409.1"/>
    <property type="molecule type" value="Genomic_DNA"/>
</dbReference>
<feature type="compositionally biased region" description="Basic and acidic residues" evidence="1">
    <location>
        <begin position="108"/>
        <end position="139"/>
    </location>
</feature>
<proteinExistence type="predicted"/>
<feature type="transmembrane region" description="Helical" evidence="2">
    <location>
        <begin position="460"/>
        <end position="478"/>
    </location>
</feature>
<evidence type="ECO:0000313" key="4">
    <source>
        <dbReference type="Proteomes" id="UP001287286"/>
    </source>
</evidence>
<evidence type="ECO:0000313" key="3">
    <source>
        <dbReference type="EMBL" id="KAK4078409.1"/>
    </source>
</evidence>
<keyword evidence="2" id="KW-1133">Transmembrane helix</keyword>
<keyword evidence="4" id="KW-1185">Reference proteome</keyword>
<keyword evidence="2" id="KW-0472">Membrane</keyword>
<protein>
    <submittedName>
        <fullName evidence="3">Uncharacterized protein</fullName>
    </submittedName>
</protein>
<feature type="region of interest" description="Disordered" evidence="1">
    <location>
        <begin position="294"/>
        <end position="324"/>
    </location>
</feature>
<organism evidence="3 4">
    <name type="scientific">Purpureocillium lilacinum</name>
    <name type="common">Paecilomyces lilacinus</name>
    <dbReference type="NCBI Taxonomy" id="33203"/>
    <lineage>
        <taxon>Eukaryota</taxon>
        <taxon>Fungi</taxon>
        <taxon>Dikarya</taxon>
        <taxon>Ascomycota</taxon>
        <taxon>Pezizomycotina</taxon>
        <taxon>Sordariomycetes</taxon>
        <taxon>Hypocreomycetidae</taxon>
        <taxon>Hypocreales</taxon>
        <taxon>Ophiocordycipitaceae</taxon>
        <taxon>Purpureocillium</taxon>
    </lineage>
</organism>
<sequence>MDKVERREILVADAPNRWAVLRVASPVAERRTRYRPSQARQRIRSGGVEVAKDGSGECATGGQLSTEAGRARARALSVSRLGVATSRTNVCYPRQVYRLLLEPGSDNRDGAWESEERHTQSGRDKRGMRDMREQQEEGKRHQRATSNPSFLPRRRLILSTSKSLARYSICARWIAKTKLPRLGTVRWQLLAASWPVATSLELQCNAGSCDAACPSIHNGEAWLLALVWGGTWGGAIACGGRPPLGQVAALAINARPLLEQWPLSPPALQPTLLTTPSGGAAQGTLEWRLSGTLQGPESWRQPEGPPRTLPLQTTRPPGQHEPQLWHLSTPARMKTQSAAIPAQVRCSGNSPTPLGTISLGLDLQAALCPGDERPRRFPATTAPSIPLTFYHGESSVPLRGNAPAIPSIHQHDHNFLCSPARRETLPATQSLNNLAIMLSDREQQPSVRVSSPRPVRGKPICCLYHVAFCIIVVLFWVAQVNAAPMEALQMVLAHVRYTFILSVSMVGVLVPAAMAAMGLFSKKRHPDALCMYFLRGNLVCLVATVVAVAMLQQQLVELQTAWLFSSPKLELAFCVVSSLCVGMGFWTTAAFAVCAFPPGGQRR</sequence>
<evidence type="ECO:0000256" key="1">
    <source>
        <dbReference type="SAM" id="MobiDB-lite"/>
    </source>
</evidence>
<keyword evidence="2" id="KW-0812">Transmembrane</keyword>
<name>A0ABR0BI05_PURLI</name>
<dbReference type="Proteomes" id="UP001287286">
    <property type="component" value="Unassembled WGS sequence"/>
</dbReference>
<gene>
    <name evidence="3" type="ORF">Purlil1_12035</name>
</gene>
<comment type="caution">
    <text evidence="3">The sequence shown here is derived from an EMBL/GenBank/DDBJ whole genome shotgun (WGS) entry which is preliminary data.</text>
</comment>
<accession>A0ABR0BI05</accession>
<reference evidence="3 4" key="1">
    <citation type="journal article" date="2024" name="Microbiol. Resour. Announc.">
        <title>Genome annotations for the ascomycete fungi Trichoderma harzianum, Trichoderma aggressivum, and Purpureocillium lilacinum.</title>
        <authorList>
            <person name="Beijen E.P.W."/>
            <person name="Ohm R.A."/>
        </authorList>
    </citation>
    <scope>NUCLEOTIDE SEQUENCE [LARGE SCALE GENOMIC DNA]</scope>
    <source>
        <strain evidence="3 4">CBS 150709</strain>
    </source>
</reference>
<feature type="transmembrane region" description="Helical" evidence="2">
    <location>
        <begin position="532"/>
        <end position="551"/>
    </location>
</feature>
<feature type="transmembrane region" description="Helical" evidence="2">
    <location>
        <begin position="498"/>
        <end position="520"/>
    </location>
</feature>
<feature type="region of interest" description="Disordered" evidence="1">
    <location>
        <begin position="108"/>
        <end position="146"/>
    </location>
</feature>
<feature type="transmembrane region" description="Helical" evidence="2">
    <location>
        <begin position="571"/>
        <end position="596"/>
    </location>
</feature>
<feature type="region of interest" description="Disordered" evidence="1">
    <location>
        <begin position="32"/>
        <end position="63"/>
    </location>
</feature>
<evidence type="ECO:0000256" key="2">
    <source>
        <dbReference type="SAM" id="Phobius"/>
    </source>
</evidence>